<keyword evidence="5" id="KW-1185">Reference proteome</keyword>
<dbReference type="Pfam" id="PF16344">
    <property type="entry name" value="FecR_C"/>
    <property type="match status" value="1"/>
</dbReference>
<evidence type="ECO:0000256" key="1">
    <source>
        <dbReference type="SAM" id="Phobius"/>
    </source>
</evidence>
<dbReference type="PIRSF" id="PIRSF018266">
    <property type="entry name" value="FecR"/>
    <property type="match status" value="1"/>
</dbReference>
<dbReference type="InterPro" id="IPR012373">
    <property type="entry name" value="Ferrdict_sens_TM"/>
</dbReference>
<dbReference type="Gene3D" id="2.60.120.1440">
    <property type="match status" value="1"/>
</dbReference>
<dbReference type="Proteomes" id="UP001172082">
    <property type="component" value="Unassembled WGS sequence"/>
</dbReference>
<feature type="domain" description="Protein FecR C-terminal" evidence="3">
    <location>
        <begin position="280"/>
        <end position="346"/>
    </location>
</feature>
<comment type="caution">
    <text evidence="4">The sequence shown here is derived from an EMBL/GenBank/DDBJ whole genome shotgun (WGS) entry which is preliminary data.</text>
</comment>
<feature type="transmembrane region" description="Helical" evidence="1">
    <location>
        <begin position="100"/>
        <end position="120"/>
    </location>
</feature>
<reference evidence="4" key="1">
    <citation type="submission" date="2023-06" db="EMBL/GenBank/DDBJ databases">
        <title>Genomic of Parafulvivirga corallium.</title>
        <authorList>
            <person name="Wang G."/>
        </authorList>
    </citation>
    <scope>NUCLEOTIDE SEQUENCE</scope>
    <source>
        <strain evidence="4">BMA10</strain>
    </source>
</reference>
<evidence type="ECO:0000313" key="5">
    <source>
        <dbReference type="Proteomes" id="UP001172082"/>
    </source>
</evidence>
<protein>
    <submittedName>
        <fullName evidence="4">FecR domain-containing protein</fullName>
    </submittedName>
</protein>
<name>A0ABT8KW63_9BACT</name>
<dbReference type="Gene3D" id="3.55.50.30">
    <property type="match status" value="1"/>
</dbReference>
<dbReference type="PANTHER" id="PTHR30273:SF2">
    <property type="entry name" value="PROTEIN FECR"/>
    <property type="match status" value="1"/>
</dbReference>
<keyword evidence="1" id="KW-1133">Transmembrane helix</keyword>
<dbReference type="RefSeq" id="WP_346755051.1">
    <property type="nucleotide sequence ID" value="NZ_JAUJEA010000014.1"/>
</dbReference>
<evidence type="ECO:0000313" key="4">
    <source>
        <dbReference type="EMBL" id="MDN5205027.1"/>
    </source>
</evidence>
<evidence type="ECO:0000259" key="3">
    <source>
        <dbReference type="Pfam" id="PF16344"/>
    </source>
</evidence>
<proteinExistence type="predicted"/>
<keyword evidence="1" id="KW-0472">Membrane</keyword>
<evidence type="ECO:0000259" key="2">
    <source>
        <dbReference type="Pfam" id="PF04773"/>
    </source>
</evidence>
<dbReference type="EMBL" id="JAUJEA010000014">
    <property type="protein sequence ID" value="MDN5205027.1"/>
    <property type="molecule type" value="Genomic_DNA"/>
</dbReference>
<gene>
    <name evidence="4" type="ORF">QQ008_26800</name>
</gene>
<feature type="domain" description="FecR protein" evidence="2">
    <location>
        <begin position="142"/>
        <end position="231"/>
    </location>
</feature>
<dbReference type="InterPro" id="IPR006860">
    <property type="entry name" value="FecR"/>
</dbReference>
<organism evidence="4 5">
    <name type="scientific">Splendidivirga corallicola</name>
    <dbReference type="NCBI Taxonomy" id="3051826"/>
    <lineage>
        <taxon>Bacteria</taxon>
        <taxon>Pseudomonadati</taxon>
        <taxon>Bacteroidota</taxon>
        <taxon>Cytophagia</taxon>
        <taxon>Cytophagales</taxon>
        <taxon>Splendidivirgaceae</taxon>
        <taxon>Splendidivirga</taxon>
    </lineage>
</organism>
<dbReference type="Pfam" id="PF04773">
    <property type="entry name" value="FecR"/>
    <property type="match status" value="1"/>
</dbReference>
<keyword evidence="1" id="KW-0812">Transmembrane</keyword>
<dbReference type="PANTHER" id="PTHR30273">
    <property type="entry name" value="PERIPLASMIC SIGNAL SENSOR AND SIGMA FACTOR ACTIVATOR FECR-RELATED"/>
    <property type="match status" value="1"/>
</dbReference>
<accession>A0ABT8KW63</accession>
<sequence>MSRKKNLNYSLEDLLNDNYFHKWIIDSDASCDEFWENWMKADATRPPMVSKARKILLGIEFKSDPMPEETKARLWRKLESKVVPAGGVYSVAPKSSKLKWYYSAAMITLVAGALASILYFRSVSTQKGATHPIAYTESISPMGQKTTIQLADGSKVKLNASSSLKYPKKFSPETREVYLEGEAFFEVQKNSDRPFIVRTSNITVSVLGTSFNVSAYADNKDISVAVLTGEVMVENTLDAGNGQLYLEPREMAIYDKDKHITRKTIFDYKEILDWKDGVIHLKDANFQEIVKKLEKWFGVTFDVRREIITEKDFTGRFQNKSLEYILQGLSFSFDFDYEIDGKQIIIK</sequence>
<dbReference type="InterPro" id="IPR032508">
    <property type="entry name" value="FecR_C"/>
</dbReference>